<evidence type="ECO:0000256" key="1">
    <source>
        <dbReference type="SAM" id="Phobius"/>
    </source>
</evidence>
<keyword evidence="1" id="KW-1133">Transmembrane helix</keyword>
<dbReference type="Proteomes" id="UP001156641">
    <property type="component" value="Unassembled WGS sequence"/>
</dbReference>
<dbReference type="RefSeq" id="WP_284256060.1">
    <property type="nucleotide sequence ID" value="NZ_BSOS01000005.1"/>
</dbReference>
<feature type="transmembrane region" description="Helical" evidence="1">
    <location>
        <begin position="35"/>
        <end position="59"/>
    </location>
</feature>
<evidence type="ECO:0000313" key="2">
    <source>
        <dbReference type="EMBL" id="GLR65559.1"/>
    </source>
</evidence>
<keyword evidence="1" id="KW-0812">Transmembrane</keyword>
<dbReference type="Pfam" id="PF14373">
    <property type="entry name" value="Imm_superinfect"/>
    <property type="match status" value="1"/>
</dbReference>
<gene>
    <name evidence="2" type="ORF">GCM10010909_02370</name>
</gene>
<keyword evidence="3" id="KW-1185">Reference proteome</keyword>
<protein>
    <recommendedName>
        <fullName evidence="4">Superinfection immunity protein</fullName>
    </recommendedName>
</protein>
<accession>A0ABQ5ZZD1</accession>
<name>A0ABQ5ZZD1_9PROT</name>
<proteinExistence type="predicted"/>
<reference evidence="3" key="1">
    <citation type="journal article" date="2019" name="Int. J. Syst. Evol. Microbiol.">
        <title>The Global Catalogue of Microorganisms (GCM) 10K type strain sequencing project: providing services to taxonomists for standard genome sequencing and annotation.</title>
        <authorList>
            <consortium name="The Broad Institute Genomics Platform"/>
            <consortium name="The Broad Institute Genome Sequencing Center for Infectious Disease"/>
            <person name="Wu L."/>
            <person name="Ma J."/>
        </authorList>
    </citation>
    <scope>NUCLEOTIDE SEQUENCE [LARGE SCALE GENOMIC DNA]</scope>
    <source>
        <strain evidence="3">NBRC 112502</strain>
    </source>
</reference>
<keyword evidence="1" id="KW-0472">Membrane</keyword>
<dbReference type="EMBL" id="BSOS01000005">
    <property type="protein sequence ID" value="GLR65559.1"/>
    <property type="molecule type" value="Genomic_DNA"/>
</dbReference>
<evidence type="ECO:0000313" key="3">
    <source>
        <dbReference type="Proteomes" id="UP001156641"/>
    </source>
</evidence>
<dbReference type="InterPro" id="IPR016410">
    <property type="entry name" value="Phage_imm"/>
</dbReference>
<evidence type="ECO:0008006" key="4">
    <source>
        <dbReference type="Google" id="ProtNLM"/>
    </source>
</evidence>
<comment type="caution">
    <text evidence="2">The sequence shown here is derived from an EMBL/GenBank/DDBJ whole genome shotgun (WGS) entry which is preliminary data.</text>
</comment>
<organism evidence="2 3">
    <name type="scientific">Acidocella aquatica</name>
    <dbReference type="NCBI Taxonomy" id="1922313"/>
    <lineage>
        <taxon>Bacteria</taxon>
        <taxon>Pseudomonadati</taxon>
        <taxon>Pseudomonadota</taxon>
        <taxon>Alphaproteobacteria</taxon>
        <taxon>Acetobacterales</taxon>
        <taxon>Acidocellaceae</taxon>
        <taxon>Acidocella</taxon>
    </lineage>
</organism>
<sequence length="81" mass="8949">MGSFMLLILAILGFLLYFLPCIISGNRNATNGGAVFMVNLLFGWTLIGWLVAMIMAITAQTEVSAEIERETLRQLRAKANK</sequence>